<dbReference type="RefSeq" id="WP_183960146.1">
    <property type="nucleotide sequence ID" value="NZ_JACHHP010000002.1"/>
</dbReference>
<keyword evidence="3" id="KW-1185">Reference proteome</keyword>
<comment type="caution">
    <text evidence="2">The sequence shown here is derived from an EMBL/GenBank/DDBJ whole genome shotgun (WGS) entry which is preliminary data.</text>
</comment>
<keyword evidence="1" id="KW-0812">Transmembrane</keyword>
<dbReference type="EMBL" id="JACHHP010000002">
    <property type="protein sequence ID" value="MBB5207602.1"/>
    <property type="molecule type" value="Genomic_DNA"/>
</dbReference>
<sequence length="257" mass="27513">MNDATPILPPTLAAHADAMARHGADDARIDAAQSRLLAALPAARPRRASLPRFALAAASFCALAVFGLALFLGQQGPAFAAVQQRLRDFDTLRVRIEQRIGGQSLPSSTLQLDRSGSLRTDVGNDVSVVVDTRSGHVLTLLHGARLALRTPLPAGPAPRTEDALQWLDAIRAFQGEAQPLDEVRRDDGIDLYGWRLQTHGMQIDLWADADGVPRSMQVGGAQDLVLDYRFAFDLPIAPGQLSADVPPGYTLGEDDAG</sequence>
<evidence type="ECO:0000313" key="3">
    <source>
        <dbReference type="Proteomes" id="UP000521199"/>
    </source>
</evidence>
<evidence type="ECO:0000256" key="1">
    <source>
        <dbReference type="SAM" id="Phobius"/>
    </source>
</evidence>
<protein>
    <recommendedName>
        <fullName evidence="4">DUF2092 domain-containing protein</fullName>
    </recommendedName>
</protein>
<keyword evidence="1" id="KW-0472">Membrane</keyword>
<evidence type="ECO:0000313" key="2">
    <source>
        <dbReference type="EMBL" id="MBB5207602.1"/>
    </source>
</evidence>
<feature type="transmembrane region" description="Helical" evidence="1">
    <location>
        <begin position="53"/>
        <end position="73"/>
    </location>
</feature>
<dbReference type="AlphaFoldDB" id="A0A7W8D6I2"/>
<name>A0A7W8D6I2_9GAMM</name>
<evidence type="ECO:0008006" key="4">
    <source>
        <dbReference type="Google" id="ProtNLM"/>
    </source>
</evidence>
<dbReference type="Proteomes" id="UP000521199">
    <property type="component" value="Unassembled WGS sequence"/>
</dbReference>
<gene>
    <name evidence="2" type="ORF">HNQ52_001131</name>
</gene>
<proteinExistence type="predicted"/>
<accession>A0A7W8D6I2</accession>
<keyword evidence="1" id="KW-1133">Transmembrane helix</keyword>
<reference evidence="2 3" key="1">
    <citation type="submission" date="2020-08" db="EMBL/GenBank/DDBJ databases">
        <title>Genomic Encyclopedia of Type Strains, Phase IV (KMG-IV): sequencing the most valuable type-strain genomes for metagenomic binning, comparative biology and taxonomic classification.</title>
        <authorList>
            <person name="Goeker M."/>
        </authorList>
    </citation>
    <scope>NUCLEOTIDE SEQUENCE [LARGE SCALE GENOMIC DNA]</scope>
    <source>
        <strain evidence="2 3">DSM 24163</strain>
    </source>
</reference>
<organism evidence="2 3">
    <name type="scientific">Chiayiivirga flava</name>
    <dbReference type="NCBI Taxonomy" id="659595"/>
    <lineage>
        <taxon>Bacteria</taxon>
        <taxon>Pseudomonadati</taxon>
        <taxon>Pseudomonadota</taxon>
        <taxon>Gammaproteobacteria</taxon>
        <taxon>Lysobacterales</taxon>
        <taxon>Lysobacteraceae</taxon>
        <taxon>Chiayiivirga</taxon>
    </lineage>
</organism>